<keyword evidence="5" id="KW-1185">Reference proteome</keyword>
<evidence type="ECO:0000313" key="5">
    <source>
        <dbReference type="Proteomes" id="UP001179952"/>
    </source>
</evidence>
<dbReference type="Proteomes" id="UP001179952">
    <property type="component" value="Unassembled WGS sequence"/>
</dbReference>
<accession>A0AAV9BLA4</accession>
<evidence type="ECO:0000313" key="4">
    <source>
        <dbReference type="EMBL" id="KAK1276728.1"/>
    </source>
</evidence>
<dbReference type="AlphaFoldDB" id="A0AAV9BLA4"/>
<reference evidence="4" key="1">
    <citation type="journal article" date="2023" name="Nat. Commun.">
        <title>Diploid and tetraploid genomes of Acorus and the evolution of monocots.</title>
        <authorList>
            <person name="Ma L."/>
            <person name="Liu K.W."/>
            <person name="Li Z."/>
            <person name="Hsiao Y.Y."/>
            <person name="Qi Y."/>
            <person name="Fu T."/>
            <person name="Tang G.D."/>
            <person name="Zhang D."/>
            <person name="Sun W.H."/>
            <person name="Liu D.K."/>
            <person name="Li Y."/>
            <person name="Chen G.Z."/>
            <person name="Liu X.D."/>
            <person name="Liao X.Y."/>
            <person name="Jiang Y.T."/>
            <person name="Yu X."/>
            <person name="Hao Y."/>
            <person name="Huang J."/>
            <person name="Zhao X.W."/>
            <person name="Ke S."/>
            <person name="Chen Y.Y."/>
            <person name="Wu W.L."/>
            <person name="Hsu J.L."/>
            <person name="Lin Y.F."/>
            <person name="Huang M.D."/>
            <person name="Li C.Y."/>
            <person name="Huang L."/>
            <person name="Wang Z.W."/>
            <person name="Zhao X."/>
            <person name="Zhong W.Y."/>
            <person name="Peng D.H."/>
            <person name="Ahmad S."/>
            <person name="Lan S."/>
            <person name="Zhang J.S."/>
            <person name="Tsai W.C."/>
            <person name="Van de Peer Y."/>
            <person name="Liu Z.J."/>
        </authorList>
    </citation>
    <scope>NUCLEOTIDE SEQUENCE</scope>
    <source>
        <strain evidence="4">SCP</strain>
    </source>
</reference>
<reference evidence="4" key="2">
    <citation type="submission" date="2023-06" db="EMBL/GenBank/DDBJ databases">
        <authorList>
            <person name="Ma L."/>
            <person name="Liu K.-W."/>
            <person name="Li Z."/>
            <person name="Hsiao Y.-Y."/>
            <person name="Qi Y."/>
            <person name="Fu T."/>
            <person name="Tang G."/>
            <person name="Zhang D."/>
            <person name="Sun W.-H."/>
            <person name="Liu D.-K."/>
            <person name="Li Y."/>
            <person name="Chen G.-Z."/>
            <person name="Liu X.-D."/>
            <person name="Liao X.-Y."/>
            <person name="Jiang Y.-T."/>
            <person name="Yu X."/>
            <person name="Hao Y."/>
            <person name="Huang J."/>
            <person name="Zhao X.-W."/>
            <person name="Ke S."/>
            <person name="Chen Y.-Y."/>
            <person name="Wu W.-L."/>
            <person name="Hsu J.-L."/>
            <person name="Lin Y.-F."/>
            <person name="Huang M.-D."/>
            <person name="Li C.-Y."/>
            <person name="Huang L."/>
            <person name="Wang Z.-W."/>
            <person name="Zhao X."/>
            <person name="Zhong W.-Y."/>
            <person name="Peng D.-H."/>
            <person name="Ahmad S."/>
            <person name="Lan S."/>
            <person name="Zhang J.-S."/>
            <person name="Tsai W.-C."/>
            <person name="Van De Peer Y."/>
            <person name="Liu Z.-J."/>
        </authorList>
    </citation>
    <scope>NUCLEOTIDE SEQUENCE</scope>
    <source>
        <strain evidence="4">SCP</strain>
        <tissue evidence="4">Leaves</tissue>
    </source>
</reference>
<comment type="similarity">
    <text evidence="1">Belongs to the TCP11 family.</text>
</comment>
<dbReference type="EMBL" id="JAUJYN010000003">
    <property type="protein sequence ID" value="KAK1276728.1"/>
    <property type="molecule type" value="Genomic_DNA"/>
</dbReference>
<gene>
    <name evidence="4" type="ORF">QJS04_geneDACA010007</name>
</gene>
<dbReference type="PANTHER" id="PTHR12832">
    <property type="entry name" value="TESTIS-SPECIFIC PROTEIN PBS13 T-COMPLEX 11"/>
    <property type="match status" value="1"/>
</dbReference>
<feature type="region of interest" description="Disordered" evidence="3">
    <location>
        <begin position="658"/>
        <end position="682"/>
    </location>
</feature>
<evidence type="ECO:0000256" key="1">
    <source>
        <dbReference type="ARBA" id="ARBA00010954"/>
    </source>
</evidence>
<dbReference type="InterPro" id="IPR008862">
    <property type="entry name" value="Tcp11"/>
</dbReference>
<proteinExistence type="inferred from homology"/>
<sequence>MGELERTGVAMEFPATTAKEAESSTPTPPPVPRRLRRRLEREAVRGPHTAEEIESKLKEADLRRQQFHEWLSSKARPKPRSPTWSLSQVEDLGQRLEAKLEAAEQKRLSILAKAQMRLARLDKLRQEAKTEVELRCEKEREELVSKVESRVQQAEANRKLLLKAYKQRRAAAQERKAQLLLQRVVRENKYKECVRSAIYQKRAAAEKKRLGILEAERTRAHARVAQVQRVAKSVYHQRETERRRMKDQLEDRLQRAKRQRAEYLRQRGSSQCSTRLNWNKHGDFLSRKLARCWRRFVESRRTTFSLAKAFESLEIDENLARVMPFEQLAIRIGSSGTLQTVKTFLDRLESRLTLMQSASLSGLENIDHLLKRLATPKKRVGSSGNGVRTRSAKKGGLSRELRKPEANKLSRYSVRVVLCAYMILSHPDAVFSGRGEREIALSEAALKFVQEFELLVKIILDGPSSQSDSSRSSRQSSPDRACSEDDHELESIQSPAKLTFRSQLVAFDAAWRSYLYSFVVWKMKDAKSLEEDLVRAACQMELSMMRKCKLTPEGDSRDLSHDMKAIKQQVSNDQKLLRESILHLSGSAGIIRMEHALSDMRTKYFEEQDNGTLELSPVAQFSLLTSPDSSPGPSSSSAKMHVMVEDGGKTSHVVRSLFKDSSSSSDSNKTSEPQRETSAGEKLVTQNETLVNEIVHANRAFSDGFDINDEGQMGIKAKIKVTMEKAFWDEVTESMKKDDPDYGRLVGLVKEVRDELCEMAPKRWKQEIVDSIDLDILSQVLKSGIPDMDYLGRILKYSLGMLQKLCAPADEEEFKKTHEKLLNELADIAHAHGKVDSPFVIAVIKGLRFVLEQIQTLKKEISKARIRMMEPYIKGPAGYEYLQKAFADRYGPSSNATNSLPLTAQWLSSVQNSAIREWEEHSDSLSVLTSEFSSSSSQSLPSVVLRSGGSISPALKQSLPTISASSGIELQECKGEQVDLLVRLGLLKLVSKIEGLTEETLPETLKLNFSRLRLAQSQFQKTIVISTSVLVLRQILVSLNIVSQMDIESIATKAFENLLNLLDRNTDAGVPEIIELLCSLSPEKLEARKQMMANLLLKSLQSGDPVFVKISQALYLAVRGVVLGGGGAGGKKLAETALKRVGSGILLSQVVELAETLIVVAMVSHRVHGPWYGGLVGNV</sequence>
<keyword evidence="2" id="KW-0175">Coiled coil</keyword>
<comment type="caution">
    <text evidence="4">The sequence shown here is derived from an EMBL/GenBank/DDBJ whole genome shotgun (WGS) entry which is preliminary data.</text>
</comment>
<feature type="region of interest" description="Disordered" evidence="3">
    <location>
        <begin position="463"/>
        <end position="490"/>
    </location>
</feature>
<feature type="region of interest" description="Disordered" evidence="3">
    <location>
        <begin position="378"/>
        <end position="402"/>
    </location>
</feature>
<evidence type="ECO:0000256" key="2">
    <source>
        <dbReference type="SAM" id="Coils"/>
    </source>
</evidence>
<dbReference type="GO" id="GO:0007165">
    <property type="term" value="P:signal transduction"/>
    <property type="evidence" value="ECO:0007669"/>
    <property type="project" value="TreeGrafter"/>
</dbReference>
<feature type="coiled-coil region" evidence="2">
    <location>
        <begin position="86"/>
        <end position="182"/>
    </location>
</feature>
<dbReference type="Pfam" id="PF05794">
    <property type="entry name" value="Tcp11"/>
    <property type="match status" value="1"/>
</dbReference>
<feature type="compositionally biased region" description="Low complexity" evidence="3">
    <location>
        <begin position="463"/>
        <end position="479"/>
    </location>
</feature>
<feature type="region of interest" description="Disordered" evidence="3">
    <location>
        <begin position="1"/>
        <end position="58"/>
    </location>
</feature>
<evidence type="ECO:0000256" key="3">
    <source>
        <dbReference type="SAM" id="MobiDB-lite"/>
    </source>
</evidence>
<feature type="compositionally biased region" description="Basic and acidic residues" evidence="3">
    <location>
        <begin position="39"/>
        <end position="58"/>
    </location>
</feature>
<name>A0AAV9BLA4_ACOGR</name>
<organism evidence="4 5">
    <name type="scientific">Acorus gramineus</name>
    <name type="common">Dwarf sweet flag</name>
    <dbReference type="NCBI Taxonomy" id="55184"/>
    <lineage>
        <taxon>Eukaryota</taxon>
        <taxon>Viridiplantae</taxon>
        <taxon>Streptophyta</taxon>
        <taxon>Embryophyta</taxon>
        <taxon>Tracheophyta</taxon>
        <taxon>Spermatophyta</taxon>
        <taxon>Magnoliopsida</taxon>
        <taxon>Liliopsida</taxon>
        <taxon>Acoraceae</taxon>
        <taxon>Acorus</taxon>
    </lineage>
</organism>
<evidence type="ECO:0008006" key="6">
    <source>
        <dbReference type="Google" id="ProtNLM"/>
    </source>
</evidence>
<dbReference type="PANTHER" id="PTHR12832:SF11">
    <property type="entry name" value="LD23868P"/>
    <property type="match status" value="1"/>
</dbReference>
<feature type="coiled-coil region" evidence="2">
    <location>
        <begin position="239"/>
        <end position="266"/>
    </location>
</feature>
<protein>
    <recommendedName>
        <fullName evidence="6">T-complex protein 11</fullName>
    </recommendedName>
</protein>